<evidence type="ECO:0000313" key="14">
    <source>
        <dbReference type="EMBL" id="PRZ45274.1"/>
    </source>
</evidence>
<dbReference type="RefSeq" id="WP_106165124.1">
    <property type="nucleotide sequence ID" value="NZ_PVUF01000016.1"/>
</dbReference>
<dbReference type="Pfam" id="PF01370">
    <property type="entry name" value="Epimerase"/>
    <property type="match status" value="1"/>
</dbReference>
<keyword evidence="5" id="KW-0735">Signal-anchor</keyword>
<keyword evidence="6" id="KW-1133">Transmembrane helix</keyword>
<keyword evidence="4" id="KW-0210">Decarboxylase</keyword>
<keyword evidence="7" id="KW-0520">NAD</keyword>
<dbReference type="GO" id="GO:0033320">
    <property type="term" value="P:UDP-D-xylose biosynthetic process"/>
    <property type="evidence" value="ECO:0007669"/>
    <property type="project" value="UniProtKB-UniPathway"/>
</dbReference>
<feature type="domain" description="NAD-dependent epimerase/dehydratase" evidence="13">
    <location>
        <begin position="21"/>
        <end position="258"/>
    </location>
</feature>
<dbReference type="OrthoDB" id="9801785at2"/>
<evidence type="ECO:0000256" key="8">
    <source>
        <dbReference type="ARBA" id="ARBA00023034"/>
    </source>
</evidence>
<evidence type="ECO:0000256" key="11">
    <source>
        <dbReference type="ARBA" id="ARBA00023239"/>
    </source>
</evidence>
<dbReference type="Gene3D" id="3.40.50.720">
    <property type="entry name" value="NAD(P)-binding Rossmann-like Domain"/>
    <property type="match status" value="1"/>
</dbReference>
<dbReference type="PANTHER" id="PTHR43078:SF6">
    <property type="entry name" value="UDP-GLUCURONIC ACID DECARBOXYLASE 1"/>
    <property type="match status" value="1"/>
</dbReference>
<dbReference type="Proteomes" id="UP000237718">
    <property type="component" value="Unassembled WGS sequence"/>
</dbReference>
<keyword evidence="11" id="KW-0456">Lyase</keyword>
<sequence>MSVSFSPFLMRRRTGQDLRRIVVAGGAGFVGGHLCQRLVQDGHDVICIDNFQTGRTCNIVHLQDEQNFTCISQDIIDPLPDLGPVDEIYNLACAASPKKYQVDPIHTFKTNVFGALNLLELALRHDATILQSSTSEVYGDPEISPQAEAYRGNVNTMGPRSCYDEGKRAVETLFYDFHHSRGARTRVARIFNTYGPGMCPADGRVISNFVTQALSGTPVTVYGDGSQTRSFCFISDLVDGLMALMAAEDEEVTPYNLGNPGEFTITEVARHIIATLGSKSAIEYLDLPVDDPRQRRPDITKAMADLHWAPKVSLAEGLKKTVPYFAAHLGGPATRLLVAE</sequence>
<accession>A0A2T1A9Q6</accession>
<dbReference type="GO" id="GO:0005737">
    <property type="term" value="C:cytoplasm"/>
    <property type="evidence" value="ECO:0007669"/>
    <property type="project" value="TreeGrafter"/>
</dbReference>
<name>A0A2T1A9Q6_TRISK</name>
<reference evidence="14 15" key="1">
    <citation type="submission" date="2018-03" db="EMBL/GenBank/DDBJ databases">
        <title>Genomic Encyclopedia of Archaeal and Bacterial Type Strains, Phase II (KMG-II): from individual species to whole genera.</title>
        <authorList>
            <person name="Goeker M."/>
        </authorList>
    </citation>
    <scope>NUCLEOTIDE SEQUENCE [LARGE SCALE GENOMIC DNA]</scope>
    <source>
        <strain evidence="14 15">DSM 25328</strain>
    </source>
</reference>
<evidence type="ECO:0000256" key="2">
    <source>
        <dbReference type="ARBA" id="ARBA00004323"/>
    </source>
</evidence>
<comment type="subcellular location">
    <subcellularLocation>
        <location evidence="2">Golgi apparatus membrane</location>
        <topology evidence="2">Single-pass type II membrane protein</topology>
    </subcellularLocation>
    <subcellularLocation>
        <location evidence="12">Golgi apparatus</location>
        <location evidence="12">Golgi stack membrane</location>
    </subcellularLocation>
</comment>
<evidence type="ECO:0000256" key="5">
    <source>
        <dbReference type="ARBA" id="ARBA00022968"/>
    </source>
</evidence>
<dbReference type="GO" id="GO:0048040">
    <property type="term" value="F:UDP-glucuronate decarboxylase activity"/>
    <property type="evidence" value="ECO:0007669"/>
    <property type="project" value="TreeGrafter"/>
</dbReference>
<keyword evidence="3" id="KW-0812">Transmembrane</keyword>
<evidence type="ECO:0000256" key="3">
    <source>
        <dbReference type="ARBA" id="ARBA00022692"/>
    </source>
</evidence>
<dbReference type="InterPro" id="IPR036291">
    <property type="entry name" value="NAD(P)-bd_dom_sf"/>
</dbReference>
<evidence type="ECO:0000259" key="13">
    <source>
        <dbReference type="Pfam" id="PF01370"/>
    </source>
</evidence>
<evidence type="ECO:0000256" key="10">
    <source>
        <dbReference type="ARBA" id="ARBA00023180"/>
    </source>
</evidence>
<evidence type="ECO:0000256" key="4">
    <source>
        <dbReference type="ARBA" id="ARBA00022793"/>
    </source>
</evidence>
<organism evidence="14 15">
    <name type="scientific">Tritonibacter scottomollicae</name>
    <name type="common">Epibacterium scottomollicae</name>
    <dbReference type="NCBI Taxonomy" id="483013"/>
    <lineage>
        <taxon>Bacteria</taxon>
        <taxon>Pseudomonadati</taxon>
        <taxon>Pseudomonadota</taxon>
        <taxon>Alphaproteobacteria</taxon>
        <taxon>Rhodobacterales</taxon>
        <taxon>Paracoccaceae</taxon>
        <taxon>Tritonibacter</taxon>
    </lineage>
</organism>
<evidence type="ECO:0000256" key="6">
    <source>
        <dbReference type="ARBA" id="ARBA00022989"/>
    </source>
</evidence>
<dbReference type="InterPro" id="IPR044516">
    <property type="entry name" value="UXS-like"/>
</dbReference>
<dbReference type="GO" id="GO:0042732">
    <property type="term" value="P:D-xylose metabolic process"/>
    <property type="evidence" value="ECO:0007669"/>
    <property type="project" value="InterPro"/>
</dbReference>
<evidence type="ECO:0000256" key="1">
    <source>
        <dbReference type="ARBA" id="ARBA00001911"/>
    </source>
</evidence>
<keyword evidence="10" id="KW-0325">Glycoprotein</keyword>
<dbReference type="AlphaFoldDB" id="A0A2T1A9Q6"/>
<evidence type="ECO:0000256" key="12">
    <source>
        <dbReference type="ARBA" id="ARBA00037859"/>
    </source>
</evidence>
<dbReference type="EMBL" id="PVUF01000016">
    <property type="protein sequence ID" value="PRZ45274.1"/>
    <property type="molecule type" value="Genomic_DNA"/>
</dbReference>
<comment type="cofactor">
    <cofactor evidence="1">
        <name>NAD(+)</name>
        <dbReference type="ChEBI" id="CHEBI:57540"/>
    </cofactor>
</comment>
<dbReference type="SUPFAM" id="SSF51735">
    <property type="entry name" value="NAD(P)-binding Rossmann-fold domains"/>
    <property type="match status" value="1"/>
</dbReference>
<evidence type="ECO:0000256" key="7">
    <source>
        <dbReference type="ARBA" id="ARBA00023027"/>
    </source>
</evidence>
<dbReference type="GO" id="GO:0070403">
    <property type="term" value="F:NAD+ binding"/>
    <property type="evidence" value="ECO:0007669"/>
    <property type="project" value="InterPro"/>
</dbReference>
<keyword evidence="8" id="KW-0333">Golgi apparatus</keyword>
<proteinExistence type="predicted"/>
<protein>
    <submittedName>
        <fullName evidence="14">UDP-glucuronate decarboxylase</fullName>
    </submittedName>
</protein>
<dbReference type="FunFam" id="3.40.50.720:FF:000065">
    <property type="entry name" value="UDP-glucuronic acid decarboxylase 1"/>
    <property type="match status" value="1"/>
</dbReference>
<dbReference type="InterPro" id="IPR001509">
    <property type="entry name" value="Epimerase_deHydtase"/>
</dbReference>
<dbReference type="CDD" id="cd05230">
    <property type="entry name" value="UGD_SDR_e"/>
    <property type="match status" value="1"/>
</dbReference>
<keyword evidence="9" id="KW-0472">Membrane</keyword>
<comment type="caution">
    <text evidence="14">The sequence shown here is derived from an EMBL/GenBank/DDBJ whole genome shotgun (WGS) entry which is preliminary data.</text>
</comment>
<dbReference type="UniPathway" id="UPA00796">
    <property type="reaction ID" value="UER00771"/>
</dbReference>
<evidence type="ECO:0000313" key="15">
    <source>
        <dbReference type="Proteomes" id="UP000237718"/>
    </source>
</evidence>
<gene>
    <name evidence="14" type="ORF">CLV89_11618</name>
</gene>
<dbReference type="PANTHER" id="PTHR43078">
    <property type="entry name" value="UDP-GLUCURONIC ACID DECARBOXYLASE-RELATED"/>
    <property type="match status" value="1"/>
</dbReference>
<evidence type="ECO:0000256" key="9">
    <source>
        <dbReference type="ARBA" id="ARBA00023136"/>
    </source>
</evidence>